<dbReference type="InterPro" id="IPR003749">
    <property type="entry name" value="ThiS/MoaD-like"/>
</dbReference>
<dbReference type="SUPFAM" id="SSF54285">
    <property type="entry name" value="MoaD/ThiS"/>
    <property type="match status" value="1"/>
</dbReference>
<organism evidence="1 2">
    <name type="scientific">Chryseobacterium endophyticum</name>
    <dbReference type="NCBI Taxonomy" id="1854762"/>
    <lineage>
        <taxon>Bacteria</taxon>
        <taxon>Pseudomonadati</taxon>
        <taxon>Bacteroidota</taxon>
        <taxon>Flavobacteriia</taxon>
        <taxon>Flavobacteriales</taxon>
        <taxon>Weeksellaceae</taxon>
        <taxon>Chryseobacterium group</taxon>
        <taxon>Chryseobacterium</taxon>
    </lineage>
</organism>
<keyword evidence="2" id="KW-1185">Reference proteome</keyword>
<dbReference type="InterPro" id="IPR036374">
    <property type="entry name" value="OxRdtase_Mopterin-bd_sf"/>
</dbReference>
<dbReference type="Proteomes" id="UP001463665">
    <property type="component" value="Chromosome"/>
</dbReference>
<dbReference type="RefSeq" id="WP_345766051.1">
    <property type="nucleotide sequence ID" value="NZ_CP154834.1"/>
</dbReference>
<gene>
    <name evidence="1" type="ORF">AAFP95_18190</name>
</gene>
<dbReference type="Gene3D" id="3.90.420.10">
    <property type="entry name" value="Oxidoreductase, molybdopterin-binding domain"/>
    <property type="match status" value="1"/>
</dbReference>
<accession>A0AAU6WM51</accession>
<dbReference type="CDD" id="cd00754">
    <property type="entry name" value="Ubl_MoaD"/>
    <property type="match status" value="1"/>
</dbReference>
<evidence type="ECO:0000313" key="2">
    <source>
        <dbReference type="Proteomes" id="UP001463665"/>
    </source>
</evidence>
<dbReference type="Pfam" id="PF02597">
    <property type="entry name" value="ThiS"/>
    <property type="match status" value="1"/>
</dbReference>
<dbReference type="InterPro" id="IPR016155">
    <property type="entry name" value="Mopterin_synth/thiamin_S_b"/>
</dbReference>
<name>A0AAU6WM51_9FLAO</name>
<dbReference type="SUPFAM" id="SSF56524">
    <property type="entry name" value="Oxidoreductase molybdopterin-binding domain"/>
    <property type="match status" value="1"/>
</dbReference>
<protein>
    <submittedName>
        <fullName evidence="1">MoaD/ThiS family protein</fullName>
    </submittedName>
</protein>
<dbReference type="InterPro" id="IPR012675">
    <property type="entry name" value="Beta-grasp_dom_sf"/>
</dbReference>
<proteinExistence type="predicted"/>
<evidence type="ECO:0000313" key="1">
    <source>
        <dbReference type="EMBL" id="XAO73628.1"/>
    </source>
</evidence>
<dbReference type="EMBL" id="CP154834">
    <property type="protein sequence ID" value="XAO73628.1"/>
    <property type="molecule type" value="Genomic_DNA"/>
</dbReference>
<dbReference type="AlphaFoldDB" id="A0AAU6WM51"/>
<dbReference type="Gene3D" id="3.10.20.30">
    <property type="match status" value="1"/>
</dbReference>
<sequence>MKYFATIFVFFTVFLQAQKSSVRIKGAISNPVTVTYEDLKKYTEHEVKSIDILNHKMEFKKNLKNLKGVLLKDVLSQVTFNSPSPKELSTFYMVCTADDGYKVVYSWNEVFNTEAGDRIMLITGENGIPTSGTKDGITLITPGDRATGRRYVKNISEITIKKWIDMEVKVISFGKIAEITGKEFSVSASDTEALKKQLSGLFPQLADMKYAVAVNKKITEENAVLNNSDTVALMPPYSGG</sequence>
<reference evidence="1 2" key="1">
    <citation type="submission" date="2024-04" db="EMBL/GenBank/DDBJ databases">
        <title>Genome sequencing and assembly of rice foliar adapted Chryseobacterium endophyticum OsEnb-ALM-A6.</title>
        <authorList>
            <person name="Kumar S."/>
            <person name="Javed M."/>
            <person name="Chouhan V."/>
            <person name="Charishma K."/>
            <person name="Patel A."/>
            <person name="Kumar M."/>
            <person name="Sahu K.P."/>
            <person name="Kumar A."/>
        </authorList>
    </citation>
    <scope>NUCLEOTIDE SEQUENCE [LARGE SCALE GENOMIC DNA]</scope>
    <source>
        <strain evidence="1 2">OsEnb-ALM-A6</strain>
    </source>
</reference>